<accession>A0A9Q0CS62</accession>
<reference evidence="2" key="1">
    <citation type="journal article" date="2022" name="Cell">
        <title>Repeat-based holocentromeres influence genome architecture and karyotype evolution.</title>
        <authorList>
            <person name="Hofstatter P.G."/>
            <person name="Thangavel G."/>
            <person name="Lux T."/>
            <person name="Neumann P."/>
            <person name="Vondrak T."/>
            <person name="Novak P."/>
            <person name="Zhang M."/>
            <person name="Costa L."/>
            <person name="Castellani M."/>
            <person name="Scott A."/>
            <person name="Toegelov H."/>
            <person name="Fuchs J."/>
            <person name="Mata-Sucre Y."/>
            <person name="Dias Y."/>
            <person name="Vanzela A.L.L."/>
            <person name="Huettel B."/>
            <person name="Almeida C.C.S."/>
            <person name="Simkova H."/>
            <person name="Souza G."/>
            <person name="Pedrosa-Harand A."/>
            <person name="Macas J."/>
            <person name="Mayer K.F.X."/>
            <person name="Houben A."/>
            <person name="Marques A."/>
        </authorList>
    </citation>
    <scope>NUCLEOTIDE SEQUENCE</scope>
    <source>
        <strain evidence="2">RhyBre1mFocal</strain>
    </source>
</reference>
<dbReference type="PROSITE" id="PS51412">
    <property type="entry name" value="MACPF_2"/>
    <property type="match status" value="1"/>
</dbReference>
<dbReference type="GO" id="GO:0005886">
    <property type="term" value="C:plasma membrane"/>
    <property type="evidence" value="ECO:0007669"/>
    <property type="project" value="TreeGrafter"/>
</dbReference>
<dbReference type="GO" id="GO:2000031">
    <property type="term" value="P:regulation of salicylic acid mediated signaling pathway"/>
    <property type="evidence" value="ECO:0007669"/>
    <property type="project" value="InterPro"/>
</dbReference>
<dbReference type="PANTHER" id="PTHR33199">
    <property type="entry name" value="MACPF DOMAIN-CONTAINING PROTEIN CAD1"/>
    <property type="match status" value="1"/>
</dbReference>
<dbReference type="Proteomes" id="UP001151287">
    <property type="component" value="Unassembled WGS sequence"/>
</dbReference>
<dbReference type="OrthoDB" id="1366754at2759"/>
<dbReference type="InterPro" id="IPR020864">
    <property type="entry name" value="MACPF"/>
</dbReference>
<protein>
    <recommendedName>
        <fullName evidence="1">MACPF domain-containing protein</fullName>
    </recommendedName>
</protein>
<feature type="domain" description="MACPF" evidence="1">
    <location>
        <begin position="18"/>
        <end position="345"/>
    </location>
</feature>
<organism evidence="2 3">
    <name type="scientific">Rhynchospora breviuscula</name>
    <dbReference type="NCBI Taxonomy" id="2022672"/>
    <lineage>
        <taxon>Eukaryota</taxon>
        <taxon>Viridiplantae</taxon>
        <taxon>Streptophyta</taxon>
        <taxon>Embryophyta</taxon>
        <taxon>Tracheophyta</taxon>
        <taxon>Spermatophyta</taxon>
        <taxon>Magnoliopsida</taxon>
        <taxon>Liliopsida</taxon>
        <taxon>Poales</taxon>
        <taxon>Cyperaceae</taxon>
        <taxon>Cyperoideae</taxon>
        <taxon>Rhynchosporeae</taxon>
        <taxon>Rhynchospora</taxon>
    </lineage>
</organism>
<sequence>MRLFKEKDSRYPIARQEKEKMSSNCSAIEKALKCLGRGFDVASDFRLKYCKGNEWIVSMKGEKKELLLPGFGTFKDVPVEVKCDKGDRIRFQTDTFEFNQMSELFNQRSNLAGKIPSGLFNAVFDFDGGSWGPDTAMTKCLAMDGYFISLFNLHLECHPLCLAPHVVDAVPATWDPSAVASFIENYGTHVVVGLSMGGQDVVYVKQDKSSQLPLCEIKHNLDKLGDQLFTGICTLPLQQRKSKENKSKVSGAFNVFDTQPSLEGLPPVSYKEGVTVIYSKRGGDPSVSNHCEWVLTVPTLPDAINFSFVPITSLLKGIPGTGFLSHAINLYLRYKPPLSELKYFLDFQHQKIWAPALNDHPLGPSSNRAAKTPALYFSPMSPKLHISRSQVTTQRWPVTGMRLYLEGKRNNRLAIHLQHLSRTPEFITVRTDKPPQWRGTDAISDERYYEPVQWKKFAHACTMPVKYDPSWSTDTGMTAFIVTGAQLNVQSYGSTSVLHLRLLYAEVHGYTISQSKWARSPSRFSGKSSLLSMSFAGSSSGLDREKNANQVAHVDSGVFNINPPVPVATVKLLKFVDTSQIIMGPQDSPGHWLVTGAKLDVEKGKIMLHVKFSLLTPVS</sequence>
<dbReference type="EMBL" id="JAMQYH010000002">
    <property type="protein sequence ID" value="KAJ1698870.1"/>
    <property type="molecule type" value="Genomic_DNA"/>
</dbReference>
<dbReference type="Pfam" id="PF01823">
    <property type="entry name" value="MACPF"/>
    <property type="match status" value="1"/>
</dbReference>
<evidence type="ECO:0000313" key="3">
    <source>
        <dbReference type="Proteomes" id="UP001151287"/>
    </source>
</evidence>
<dbReference type="AlphaFoldDB" id="A0A9Q0CS62"/>
<comment type="caution">
    <text evidence="2">The sequence shown here is derived from an EMBL/GenBank/DDBJ whole genome shotgun (WGS) entry which is preliminary data.</text>
</comment>
<dbReference type="InterPro" id="IPR044663">
    <property type="entry name" value="CAD1/NSL1-like"/>
</dbReference>
<proteinExistence type="predicted"/>
<dbReference type="GO" id="GO:0009626">
    <property type="term" value="P:plant-type hypersensitive response"/>
    <property type="evidence" value="ECO:0007669"/>
    <property type="project" value="TreeGrafter"/>
</dbReference>
<evidence type="ECO:0000259" key="1">
    <source>
        <dbReference type="PROSITE" id="PS51412"/>
    </source>
</evidence>
<gene>
    <name evidence="2" type="ORF">LUZ63_007382</name>
</gene>
<keyword evidence="3" id="KW-1185">Reference proteome</keyword>
<dbReference type="PANTHER" id="PTHR33199:SF4">
    <property type="entry name" value="OS02G0736300 PROTEIN"/>
    <property type="match status" value="1"/>
</dbReference>
<evidence type="ECO:0000313" key="2">
    <source>
        <dbReference type="EMBL" id="KAJ1698870.1"/>
    </source>
</evidence>
<dbReference type="SMART" id="SM00457">
    <property type="entry name" value="MACPF"/>
    <property type="match status" value="1"/>
</dbReference>
<name>A0A9Q0CS62_9POAL</name>